<dbReference type="EMBL" id="JAQGDS010000013">
    <property type="protein sequence ID" value="KAJ6256341.1"/>
    <property type="molecule type" value="Genomic_DNA"/>
</dbReference>
<evidence type="ECO:0000313" key="1">
    <source>
        <dbReference type="EMBL" id="KAJ6256341.1"/>
    </source>
</evidence>
<gene>
    <name evidence="1" type="ORF">Dda_8839</name>
</gene>
<name>A0AAD6IQB0_DREDA</name>
<keyword evidence="2" id="KW-1185">Reference proteome</keyword>
<reference evidence="1" key="1">
    <citation type="submission" date="2023-01" db="EMBL/GenBank/DDBJ databases">
        <title>The chitinases involved in constricting ring structure development in the nematode-trapping fungus Drechslerella dactyloides.</title>
        <authorList>
            <person name="Wang R."/>
            <person name="Zhang L."/>
            <person name="Tang P."/>
            <person name="Li S."/>
            <person name="Liang L."/>
        </authorList>
    </citation>
    <scope>NUCLEOTIDE SEQUENCE</scope>
    <source>
        <strain evidence="1">YMF1.00031</strain>
    </source>
</reference>
<organism evidence="1 2">
    <name type="scientific">Drechslerella dactyloides</name>
    <name type="common">Nematode-trapping fungus</name>
    <name type="synonym">Arthrobotrys dactyloides</name>
    <dbReference type="NCBI Taxonomy" id="74499"/>
    <lineage>
        <taxon>Eukaryota</taxon>
        <taxon>Fungi</taxon>
        <taxon>Dikarya</taxon>
        <taxon>Ascomycota</taxon>
        <taxon>Pezizomycotina</taxon>
        <taxon>Orbiliomycetes</taxon>
        <taxon>Orbiliales</taxon>
        <taxon>Orbiliaceae</taxon>
        <taxon>Drechslerella</taxon>
    </lineage>
</organism>
<evidence type="ECO:0008006" key="3">
    <source>
        <dbReference type="Google" id="ProtNLM"/>
    </source>
</evidence>
<proteinExistence type="predicted"/>
<dbReference type="AlphaFoldDB" id="A0AAD6IQB0"/>
<dbReference type="Proteomes" id="UP001221413">
    <property type="component" value="Unassembled WGS sequence"/>
</dbReference>
<sequence length="489" mass="55802">MRRRSLTSVFDVNSYQEGRPWLVDLLNRFSSITSLTMPLSLETLRSTNFRTAIRSFHTLSYLSLVFDYDRWSQSFRKPEDYLPIWHLIASNARTLRTLYIAVTLRWIRNANSDYIWFPTSGAGPVIAPGGTIIPTYLPLAPPPTYESVQHEIEFINERPACISTPITVPALKHFKLSRHSAHWSCLKCLEINDSLLQPELLESLSLVCCGNHEAWTMLREVHRFKNLRRLQLCHAQNAAQISWLLPRLRPLEMLFIVIHKSEASLRLNTLTVHRQSLKVLSIQGVFCAGMCPSAPPLPHNGPTWEYNVALNYSGFVALEELAVQVSSLDMRSSAHRNPLSHVFYTMRNFVNPKVVNAELINWRQSYLHLPPQLKVLRCFLDDETLAKRFSITSFTGIVQHMWWLRSMIGPVQTSWCLQLVIATDRIHDHELVGSPTPSSYDAPWMFLVAQNNGQVSLREVGIREAEGAVGEIKVAGGPHNTPWDWGHLP</sequence>
<accession>A0AAD6IQB0</accession>
<comment type="caution">
    <text evidence="1">The sequence shown here is derived from an EMBL/GenBank/DDBJ whole genome shotgun (WGS) entry which is preliminary data.</text>
</comment>
<protein>
    <recommendedName>
        <fullName evidence="3">F-box domain-containing protein</fullName>
    </recommendedName>
</protein>
<evidence type="ECO:0000313" key="2">
    <source>
        <dbReference type="Proteomes" id="UP001221413"/>
    </source>
</evidence>